<keyword evidence="4 10" id="KW-0812">Transmembrane</keyword>
<feature type="transmembrane region" description="Helical" evidence="10">
    <location>
        <begin position="133"/>
        <end position="157"/>
    </location>
</feature>
<comment type="subcellular location">
    <subcellularLocation>
        <location evidence="2">Endomembrane system</location>
        <topology evidence="2">Multi-pass membrane protein</topology>
    </subcellularLocation>
</comment>
<name>A0A8X7VVY2_BRACI</name>
<keyword evidence="7 10" id="KW-0472">Membrane</keyword>
<dbReference type="InterPro" id="IPR004895">
    <property type="entry name" value="Prenylated_rab_accept_PRA1"/>
</dbReference>
<comment type="caution">
    <text evidence="12">The sequence shown here is derived from an EMBL/GenBank/DDBJ whole genome shotgun (WGS) entry which is preliminary data.</text>
</comment>
<evidence type="ECO:0000256" key="2">
    <source>
        <dbReference type="ARBA" id="ARBA00004127"/>
    </source>
</evidence>
<evidence type="ECO:0000256" key="4">
    <source>
        <dbReference type="ARBA" id="ARBA00022692"/>
    </source>
</evidence>
<keyword evidence="13" id="KW-1185">Reference proteome</keyword>
<feature type="region of interest" description="Disordered" evidence="9">
    <location>
        <begin position="163"/>
        <end position="188"/>
    </location>
</feature>
<feature type="domain" description="Transcription factor MYC/MYB N-terminal" evidence="11">
    <location>
        <begin position="230"/>
        <end position="320"/>
    </location>
</feature>
<dbReference type="InterPro" id="IPR044170">
    <property type="entry name" value="RSS3-like"/>
</dbReference>
<dbReference type="OrthoDB" id="1922567at2759"/>
<comment type="function">
    <text evidence="1">May be involved in both secretory and endocytic intracellular trafficking in the endosomal/prevacuolar compartments.</text>
</comment>
<evidence type="ECO:0000313" key="13">
    <source>
        <dbReference type="Proteomes" id="UP000886595"/>
    </source>
</evidence>
<dbReference type="Pfam" id="PF03208">
    <property type="entry name" value="PRA1"/>
    <property type="match status" value="1"/>
</dbReference>
<dbReference type="GO" id="GO:0016192">
    <property type="term" value="P:vesicle-mediated transport"/>
    <property type="evidence" value="ECO:0007669"/>
    <property type="project" value="UniProtKB-ARBA"/>
</dbReference>
<dbReference type="AlphaFoldDB" id="A0A8X7VVY2"/>
<keyword evidence="5 10" id="KW-1133">Transmembrane helix</keyword>
<evidence type="ECO:0000256" key="3">
    <source>
        <dbReference type="ARBA" id="ARBA00006483"/>
    </source>
</evidence>
<comment type="similarity">
    <text evidence="3">Belongs to the PRA1 family.</text>
</comment>
<feature type="compositionally biased region" description="Low complexity" evidence="9">
    <location>
        <begin position="341"/>
        <end position="350"/>
    </location>
</feature>
<feature type="region of interest" description="Disordered" evidence="9">
    <location>
        <begin position="341"/>
        <end position="363"/>
    </location>
</feature>
<evidence type="ECO:0000256" key="1">
    <source>
        <dbReference type="ARBA" id="ARBA00002501"/>
    </source>
</evidence>
<protein>
    <recommendedName>
        <fullName evidence="11">Transcription factor MYC/MYB N-terminal domain-containing protein</fullName>
    </recommendedName>
</protein>
<organism evidence="12 13">
    <name type="scientific">Brassica carinata</name>
    <name type="common">Ethiopian mustard</name>
    <name type="synonym">Abyssinian cabbage</name>
    <dbReference type="NCBI Taxonomy" id="52824"/>
    <lineage>
        <taxon>Eukaryota</taxon>
        <taxon>Viridiplantae</taxon>
        <taxon>Streptophyta</taxon>
        <taxon>Embryophyta</taxon>
        <taxon>Tracheophyta</taxon>
        <taxon>Spermatophyta</taxon>
        <taxon>Magnoliopsida</taxon>
        <taxon>eudicotyledons</taxon>
        <taxon>Gunneridae</taxon>
        <taxon>Pentapetalae</taxon>
        <taxon>rosids</taxon>
        <taxon>malvids</taxon>
        <taxon>Brassicales</taxon>
        <taxon>Brassicaceae</taxon>
        <taxon>Brassiceae</taxon>
        <taxon>Brassica</taxon>
    </lineage>
</organism>
<accession>A0A8X7VVY2</accession>
<dbReference type="GO" id="GO:0005783">
    <property type="term" value="C:endoplasmic reticulum"/>
    <property type="evidence" value="ECO:0007669"/>
    <property type="project" value="UniProtKB-ARBA"/>
</dbReference>
<evidence type="ECO:0000256" key="7">
    <source>
        <dbReference type="ARBA" id="ARBA00023136"/>
    </source>
</evidence>
<evidence type="ECO:0000256" key="9">
    <source>
        <dbReference type="SAM" id="MobiDB-lite"/>
    </source>
</evidence>
<dbReference type="InterPro" id="IPR025610">
    <property type="entry name" value="MYC/MYB_N"/>
</dbReference>
<evidence type="ECO:0000256" key="10">
    <source>
        <dbReference type="SAM" id="Phobius"/>
    </source>
</evidence>
<reference evidence="12 13" key="1">
    <citation type="submission" date="2020-02" db="EMBL/GenBank/DDBJ databases">
        <authorList>
            <person name="Ma Q."/>
            <person name="Huang Y."/>
            <person name="Song X."/>
            <person name="Pei D."/>
        </authorList>
    </citation>
    <scope>NUCLEOTIDE SEQUENCE [LARGE SCALE GENOMIC DNA]</scope>
    <source>
        <strain evidence="12">Sxm20200214</strain>
        <tissue evidence="12">Leaf</tissue>
    </source>
</reference>
<gene>
    <name evidence="12" type="ORF">Bca52824_020940</name>
</gene>
<evidence type="ECO:0000256" key="6">
    <source>
        <dbReference type="ARBA" id="ARBA00023015"/>
    </source>
</evidence>
<evidence type="ECO:0000259" key="11">
    <source>
        <dbReference type="Pfam" id="PF14215"/>
    </source>
</evidence>
<evidence type="ECO:0000256" key="8">
    <source>
        <dbReference type="ARBA" id="ARBA00023163"/>
    </source>
</evidence>
<evidence type="ECO:0000256" key="5">
    <source>
        <dbReference type="ARBA" id="ARBA00022989"/>
    </source>
</evidence>
<dbReference type="EMBL" id="JAAMPC010000004">
    <property type="protein sequence ID" value="KAG2317818.1"/>
    <property type="molecule type" value="Genomic_DNA"/>
</dbReference>
<keyword evidence="8" id="KW-0804">Transcription</keyword>
<sequence>MSSSSSPTVVSSRAMILLSLLKTNPFRKLTTEDVNANPPPFSVFCGGTELYSFPASQWDATERVQENVRHFIGNYISVFVVLFLVSLYKQPIPFLTLLASFPVKDYLDHLITKRGLDQAYPFIRRLLFFTSKLVLTILLMRVEVVIAFFLSLLAAYLDGGLGTSPSSKPSAAAETNEKRSFRDGGSTRGPKNRCLNTEWTYSVFWMLMWEDGYCIGRGGSGDFYGEMEGEDLVRKSFSKMSIQLYNYGEGLMGKVASDKCHKWVFKEQNESESNASSYWQSSFDAIPTEWKDQFKSGIQTIAVVQAGHGLLQLGSCKIVSIFIKLKFIRYQSGFSKLFSSNSNTSSSNTSPMGPNHPILPPQTQPLQPSLPLYNWNGTSQRTMMVQSSLPTYQPHMPFPVMPHSNKEQDSDVKWPTGLSFFNAFTNNVNAKLLFDSEGSGDKPEHHSQ</sequence>
<evidence type="ECO:0000313" key="12">
    <source>
        <dbReference type="EMBL" id="KAG2317818.1"/>
    </source>
</evidence>
<dbReference type="Pfam" id="PF14215">
    <property type="entry name" value="bHLH-MYC_N"/>
    <property type="match status" value="1"/>
</dbReference>
<dbReference type="Proteomes" id="UP000886595">
    <property type="component" value="Unassembled WGS sequence"/>
</dbReference>
<feature type="transmembrane region" description="Helical" evidence="10">
    <location>
        <begin position="71"/>
        <end position="88"/>
    </location>
</feature>
<proteinExistence type="inferred from homology"/>
<dbReference type="PANTHER" id="PTHR47375">
    <property type="entry name" value="GB|AAF34833.1"/>
    <property type="match status" value="1"/>
</dbReference>
<dbReference type="PANTHER" id="PTHR47375:SF2">
    <property type="entry name" value="SERINE_THREONINE-PROTEIN KINASE WNK (WITH NO LYSINE)-LIKE PROTEIN"/>
    <property type="match status" value="1"/>
</dbReference>
<keyword evidence="6" id="KW-0805">Transcription regulation</keyword>